<dbReference type="EMBL" id="CP097320">
    <property type="protein sequence ID" value="UQX12201.1"/>
    <property type="molecule type" value="Genomic_DNA"/>
</dbReference>
<reference evidence="1" key="1">
    <citation type="submission" date="2022-05" db="EMBL/GenBank/DDBJ databases">
        <title>A methanotrophic Mycobacterium dominates a cave microbial ecosystem.</title>
        <authorList>
            <person name="Van Spanning R.J.M."/>
            <person name="Guan Q."/>
            <person name="Melkonian C."/>
            <person name="Gallant J."/>
            <person name="Polerecky L."/>
            <person name="Flot J.-F."/>
            <person name="Brandt B.W."/>
            <person name="Braster M."/>
            <person name="Iturbe Espinoza P."/>
            <person name="Aerts J."/>
            <person name="Meima-Franke M."/>
            <person name="Piersma S.R."/>
            <person name="Bunduc C."/>
            <person name="Ummels R."/>
            <person name="Pain A."/>
            <person name="Fleming E.J."/>
            <person name="van der Wel N."/>
            <person name="Gherman V.D."/>
            <person name="Sarbu S.M."/>
            <person name="Bodelier P.L.E."/>
            <person name="Bitter W."/>
        </authorList>
    </citation>
    <scope>NUCLEOTIDE SEQUENCE</scope>
    <source>
        <strain evidence="1">Sulfur Cave</strain>
    </source>
</reference>
<dbReference type="GO" id="GO:0032259">
    <property type="term" value="P:methylation"/>
    <property type="evidence" value="ECO:0007669"/>
    <property type="project" value="UniProtKB-KW"/>
</dbReference>
<dbReference type="Pfam" id="PF13489">
    <property type="entry name" value="Methyltransf_23"/>
    <property type="match status" value="1"/>
</dbReference>
<evidence type="ECO:0000313" key="2">
    <source>
        <dbReference type="Proteomes" id="UP001056610"/>
    </source>
</evidence>
<dbReference type="Proteomes" id="UP001056610">
    <property type="component" value="Chromosome"/>
</dbReference>
<sequence length="229" mass="25865">MDVSYEKQTVDNPNPIARFAHRTRLKKSKRLLMPFLTESAVLLDYGCGQGRFLHDIATDINEQRPRVELLGYDPYMNAQYDGYRIVSDPTAIAAQSVTILTCLEVCEHLTDSETQEFIDFALNALAPNGKLLVTVPIMTGPAVLLKELSRSILFRRRSDMTGSELFKAAFLGIPARRADDIKASHRGFDWRATQRTLLGSFGCVNIEFSPLPFKSPYWQSQVLMLFQKA</sequence>
<proteinExistence type="predicted"/>
<protein>
    <submittedName>
        <fullName evidence="1">Class I SAM-dependent methyltransferase</fullName>
    </submittedName>
</protein>
<keyword evidence="1" id="KW-0489">Methyltransferase</keyword>
<name>A0ABY4QQN7_9MYCO</name>
<gene>
    <name evidence="1" type="ORF">M5I08_07885</name>
</gene>
<dbReference type="GO" id="GO:0008168">
    <property type="term" value="F:methyltransferase activity"/>
    <property type="evidence" value="ECO:0007669"/>
    <property type="project" value="UniProtKB-KW"/>
</dbReference>
<accession>A0ABY4QQN7</accession>
<organism evidence="1 2">
    <name type="scientific">Candidatus Mycobacterium methanotrophicum</name>
    <dbReference type="NCBI Taxonomy" id="2943498"/>
    <lineage>
        <taxon>Bacteria</taxon>
        <taxon>Bacillati</taxon>
        <taxon>Actinomycetota</taxon>
        <taxon>Actinomycetes</taxon>
        <taxon>Mycobacteriales</taxon>
        <taxon>Mycobacteriaceae</taxon>
        <taxon>Mycobacterium</taxon>
    </lineage>
</organism>
<dbReference type="RefSeq" id="WP_219067650.1">
    <property type="nucleotide sequence ID" value="NZ_CAJUXY010000023.1"/>
</dbReference>
<keyword evidence="1" id="KW-0808">Transferase</keyword>
<evidence type="ECO:0000313" key="1">
    <source>
        <dbReference type="EMBL" id="UQX12201.1"/>
    </source>
</evidence>
<keyword evidence="2" id="KW-1185">Reference proteome</keyword>